<name>A0A8C3G1T9_CYCLU</name>
<dbReference type="CDD" id="cd08330">
    <property type="entry name" value="CARD_ASC_NALP1"/>
    <property type="match status" value="1"/>
</dbReference>
<keyword evidence="6" id="KW-1271">Inflammasome</keyword>
<feature type="region of interest" description="Disordered" evidence="7">
    <location>
        <begin position="84"/>
        <end position="110"/>
    </location>
</feature>
<keyword evidence="3" id="KW-0399">Innate immunity</keyword>
<dbReference type="Pfam" id="PF00619">
    <property type="entry name" value="CARD"/>
    <property type="match status" value="1"/>
</dbReference>
<gene>
    <name evidence="10" type="primary">pycard</name>
</gene>
<dbReference type="GO" id="GO:0006954">
    <property type="term" value="P:inflammatory response"/>
    <property type="evidence" value="ECO:0007669"/>
    <property type="project" value="UniProtKB-KW"/>
</dbReference>
<dbReference type="PROSITE" id="PS50824">
    <property type="entry name" value="DAPIN"/>
    <property type="match status" value="1"/>
</dbReference>
<dbReference type="PROSITE" id="PS50209">
    <property type="entry name" value="CARD"/>
    <property type="match status" value="1"/>
</dbReference>
<comment type="subcellular location">
    <subcellularLocation>
        <location evidence="1">Inflammasome</location>
    </subcellularLocation>
</comment>
<dbReference type="OrthoDB" id="8888059at2759"/>
<accession>A0A8C3G1T9</accession>
<dbReference type="PANTHER" id="PTHR46985:SF2">
    <property type="entry name" value="APOPTOSIS-ASSOCIATED SPECK-LIKE PROTEIN CONTAINING A CARD"/>
    <property type="match status" value="1"/>
</dbReference>
<feature type="domain" description="Pyrin" evidence="9">
    <location>
        <begin position="1"/>
        <end position="90"/>
    </location>
</feature>
<dbReference type="Gene3D" id="1.10.533.10">
    <property type="entry name" value="Death Domain, Fas"/>
    <property type="match status" value="2"/>
</dbReference>
<evidence type="ECO:0000313" key="10">
    <source>
        <dbReference type="Ensembl" id="ENSCLMP00005028199.1"/>
    </source>
</evidence>
<dbReference type="GO" id="GO:0045087">
    <property type="term" value="P:innate immune response"/>
    <property type="evidence" value="ECO:0007669"/>
    <property type="project" value="UniProtKB-KW"/>
</dbReference>
<organism evidence="10 11">
    <name type="scientific">Cyclopterus lumpus</name>
    <name type="common">Lumpsucker</name>
    <dbReference type="NCBI Taxonomy" id="8103"/>
    <lineage>
        <taxon>Eukaryota</taxon>
        <taxon>Metazoa</taxon>
        <taxon>Chordata</taxon>
        <taxon>Craniata</taxon>
        <taxon>Vertebrata</taxon>
        <taxon>Euteleostomi</taxon>
        <taxon>Actinopterygii</taxon>
        <taxon>Neopterygii</taxon>
        <taxon>Teleostei</taxon>
        <taxon>Neoteleostei</taxon>
        <taxon>Acanthomorphata</taxon>
        <taxon>Eupercaria</taxon>
        <taxon>Perciformes</taxon>
        <taxon>Cottioidei</taxon>
        <taxon>Cottales</taxon>
        <taxon>Cyclopteridae</taxon>
        <taxon>Cyclopterus</taxon>
    </lineage>
</organism>
<evidence type="ECO:0000313" key="11">
    <source>
        <dbReference type="Proteomes" id="UP000694565"/>
    </source>
</evidence>
<dbReference type="GeneTree" id="ENSGT00940000164898"/>
<dbReference type="SUPFAM" id="SSF47986">
    <property type="entry name" value="DEATH domain"/>
    <property type="match status" value="2"/>
</dbReference>
<keyword evidence="2" id="KW-0963">Cytoplasm</keyword>
<keyword evidence="5" id="KW-0395">Inflammatory response</keyword>
<evidence type="ECO:0000259" key="8">
    <source>
        <dbReference type="PROSITE" id="PS50209"/>
    </source>
</evidence>
<protein>
    <submittedName>
        <fullName evidence="10">PYD and CARD domain containing</fullName>
    </submittedName>
</protein>
<dbReference type="RefSeq" id="XP_034384944.1">
    <property type="nucleotide sequence ID" value="XM_034529053.1"/>
</dbReference>
<dbReference type="SMART" id="SM01289">
    <property type="entry name" value="PYRIN"/>
    <property type="match status" value="1"/>
</dbReference>
<evidence type="ECO:0000259" key="9">
    <source>
        <dbReference type="PROSITE" id="PS50824"/>
    </source>
</evidence>
<dbReference type="KEGG" id="clum:117728246"/>
<proteinExistence type="predicted"/>
<dbReference type="AlphaFoldDB" id="A0A8C3G1T9"/>
<dbReference type="InterPro" id="IPR011029">
    <property type="entry name" value="DEATH-like_dom_sf"/>
</dbReference>
<evidence type="ECO:0000256" key="3">
    <source>
        <dbReference type="ARBA" id="ARBA00022588"/>
    </source>
</evidence>
<evidence type="ECO:0000256" key="5">
    <source>
        <dbReference type="ARBA" id="ARBA00023198"/>
    </source>
</evidence>
<dbReference type="GO" id="GO:0061702">
    <property type="term" value="C:canonical inflammasome complex"/>
    <property type="evidence" value="ECO:0007669"/>
    <property type="project" value="UniProtKB-SubCell"/>
</dbReference>
<evidence type="ECO:0000256" key="7">
    <source>
        <dbReference type="SAM" id="MobiDB-lite"/>
    </source>
</evidence>
<feature type="compositionally biased region" description="Polar residues" evidence="7">
    <location>
        <begin position="86"/>
        <end position="95"/>
    </location>
</feature>
<dbReference type="InterPro" id="IPR033516">
    <property type="entry name" value="CARD8/ASC/NALP1_CARD"/>
</dbReference>
<dbReference type="GeneID" id="117728246"/>
<reference evidence="10" key="2">
    <citation type="submission" date="2025-09" db="UniProtKB">
        <authorList>
            <consortium name="Ensembl"/>
        </authorList>
    </citation>
    <scope>IDENTIFICATION</scope>
</reference>
<dbReference type="CTD" id="29108"/>
<keyword evidence="11" id="KW-1185">Reference proteome</keyword>
<feature type="domain" description="CARD" evidence="8">
    <location>
        <begin position="120"/>
        <end position="205"/>
    </location>
</feature>
<dbReference type="Ensembl" id="ENSCLMT00005029401.1">
    <property type="protein sequence ID" value="ENSCLMP00005028199.1"/>
    <property type="gene ID" value="ENSCLMG00005013740.1"/>
</dbReference>
<dbReference type="PANTHER" id="PTHR46985">
    <property type="entry name" value="NACHT, LRR AND PYD DOMAINS-CONTAINING PROTEIN 1"/>
    <property type="match status" value="1"/>
</dbReference>
<evidence type="ECO:0000256" key="4">
    <source>
        <dbReference type="ARBA" id="ARBA00022859"/>
    </source>
</evidence>
<reference evidence="10" key="1">
    <citation type="submission" date="2025-08" db="UniProtKB">
        <authorList>
            <consortium name="Ensembl"/>
        </authorList>
    </citation>
    <scope>IDENTIFICATION</scope>
</reference>
<dbReference type="Proteomes" id="UP000694565">
    <property type="component" value="Unplaced"/>
</dbReference>
<sequence>MAPKSARKAIKDALETLSKKNFDRFCDALLDRRAEPRVRRNALEGESYLVVGNVLVETFTEARAPGVVVELLREINCHQVADTLAEETSGQSSKPGSAVRPSAGATGVNTMAEDNCSGEDFVNKHRAELIERVTDIGAIMDGLLDKEVTSQGIYDEIMATPNKRDKMRLLYSGALHAAGREGKEVFYKLLEENEKYLMKDLKKKK</sequence>
<dbReference type="GO" id="GO:0042981">
    <property type="term" value="P:regulation of apoptotic process"/>
    <property type="evidence" value="ECO:0007669"/>
    <property type="project" value="InterPro"/>
</dbReference>
<dbReference type="InterPro" id="IPR001315">
    <property type="entry name" value="CARD"/>
</dbReference>
<dbReference type="InterPro" id="IPR051249">
    <property type="entry name" value="NLRP_Inflammasome"/>
</dbReference>
<dbReference type="InterPro" id="IPR004020">
    <property type="entry name" value="DAPIN"/>
</dbReference>
<evidence type="ECO:0000256" key="6">
    <source>
        <dbReference type="ARBA" id="ARBA00023233"/>
    </source>
</evidence>
<evidence type="ECO:0000256" key="2">
    <source>
        <dbReference type="ARBA" id="ARBA00022490"/>
    </source>
</evidence>
<evidence type="ECO:0000256" key="1">
    <source>
        <dbReference type="ARBA" id="ARBA00004110"/>
    </source>
</evidence>
<dbReference type="Pfam" id="PF02758">
    <property type="entry name" value="PYRIN"/>
    <property type="match status" value="1"/>
</dbReference>
<keyword evidence="4" id="KW-0391">Immunity</keyword>